<feature type="chain" id="PRO_5025482403" evidence="1">
    <location>
        <begin position="34"/>
        <end position="611"/>
    </location>
</feature>
<feature type="domain" description="PDZ" evidence="2">
    <location>
        <begin position="492"/>
        <end position="559"/>
    </location>
</feature>
<feature type="signal peptide" evidence="1">
    <location>
        <begin position="1"/>
        <end position="33"/>
    </location>
</feature>
<dbReference type="InterPro" id="IPR007963">
    <property type="entry name" value="Peptidase_M61_catalytic"/>
</dbReference>
<reference evidence="3 4" key="1">
    <citation type="submission" date="2020-01" db="EMBL/GenBank/DDBJ databases">
        <authorList>
            <person name="Kim M.K."/>
        </authorList>
    </citation>
    <scope>NUCLEOTIDE SEQUENCE [LARGE SCALE GENOMIC DNA]</scope>
    <source>
        <strain evidence="3 4">BT213</strain>
    </source>
</reference>
<dbReference type="PROSITE" id="PS50106">
    <property type="entry name" value="PDZ"/>
    <property type="match status" value="1"/>
</dbReference>
<evidence type="ECO:0000256" key="1">
    <source>
        <dbReference type="SAM" id="SignalP"/>
    </source>
</evidence>
<evidence type="ECO:0000313" key="4">
    <source>
        <dbReference type="Proteomes" id="UP000478546"/>
    </source>
</evidence>
<proteinExistence type="predicted"/>
<dbReference type="AlphaFoldDB" id="A0A6B2H700"/>
<dbReference type="Proteomes" id="UP000478546">
    <property type="component" value="Unassembled WGS sequence"/>
</dbReference>
<dbReference type="InterPro" id="IPR024191">
    <property type="entry name" value="Peptidase_M61"/>
</dbReference>
<accession>A0A6B2H700</accession>
<dbReference type="SUPFAM" id="SSF50156">
    <property type="entry name" value="PDZ domain-like"/>
    <property type="match status" value="1"/>
</dbReference>
<organism evidence="3 4">
    <name type="scientific">Pontibacter fetidus</name>
    <dbReference type="NCBI Taxonomy" id="2700082"/>
    <lineage>
        <taxon>Bacteria</taxon>
        <taxon>Pseudomonadati</taxon>
        <taxon>Bacteroidota</taxon>
        <taxon>Cytophagia</taxon>
        <taxon>Cytophagales</taxon>
        <taxon>Hymenobacteraceae</taxon>
        <taxon>Pontibacter</taxon>
    </lineage>
</organism>
<dbReference type="InterPro" id="IPR040756">
    <property type="entry name" value="Peptidase_M61_N"/>
</dbReference>
<dbReference type="Pfam" id="PF05299">
    <property type="entry name" value="Peptidase_M61"/>
    <property type="match status" value="1"/>
</dbReference>
<dbReference type="PIRSF" id="PIRSF016493">
    <property type="entry name" value="Glycyl_aminpptds"/>
    <property type="match status" value="1"/>
</dbReference>
<evidence type="ECO:0000259" key="2">
    <source>
        <dbReference type="PROSITE" id="PS50106"/>
    </source>
</evidence>
<dbReference type="InterPro" id="IPR001478">
    <property type="entry name" value="PDZ"/>
</dbReference>
<protein>
    <submittedName>
        <fullName evidence="3">M61 family metallopeptidase</fullName>
    </submittedName>
</protein>
<dbReference type="RefSeq" id="WP_162345740.1">
    <property type="nucleotide sequence ID" value="NZ_JAAEAA010000007.1"/>
</dbReference>
<name>A0A6B2H700_9BACT</name>
<dbReference type="InterPro" id="IPR027268">
    <property type="entry name" value="Peptidase_M4/M1_CTD_sf"/>
</dbReference>
<dbReference type="SMART" id="SM00228">
    <property type="entry name" value="PDZ"/>
    <property type="match status" value="1"/>
</dbReference>
<sequence length="611" mass="69290">MYKTIVTPLLQKHGYTFVLCLLFCLATTATALAQNGKSNMHYTVSMDDPASQTFQVQLHYKKAKADSVDFKMPAWTPGYYQLLNYADNVDNFSASGKDGKTLKWKKVNANTWRVYKNRKSEIALRYDVKAPTPFVAKNYLDTTRAYISPAGMFMHVAGILNQPVTVTIAPYKNWKDVATGLDIVPGKPYQFFASDFDQLYDSPILVSNLERLPEFTVNGLPHQFIGYQLGDFDRQQFMADIKKIVESASSLIGDIPYRHYTFIAIGPGRGGIEHLNSTTISFEGSEYNNPQGRKRLLSFIAHEYYHHYNAKRIRPIELGPFDYDKENRTNMLWVAEGATSYYENLVLRQAGLITPEDVLDALRKHMMAYENKSGRLFQSATQASYNTWSDGPFGSTTDEFNKTISVYDKGPVLNMLLDFKIRHESGNQKSLDDVMRYLYQEYYQKKGRGYTEAEYWEASEKMAGTPLTELKEYTATTKPINYPKYFAYAGLAIDTTATEQPGAYLGITTRMQDDTLVVADIDWKSPAWNAGLRKSDKLLKINGSKADAETYKKLMNMAKPGDLVNLQVAGKGPELELKATIGKQKLKNFETKPLANPTALQQQILKSWLRE</sequence>
<dbReference type="Gene3D" id="1.10.390.10">
    <property type="entry name" value="Neutral Protease Domain 2"/>
    <property type="match status" value="1"/>
</dbReference>
<gene>
    <name evidence="3" type="ORF">GWO68_07120</name>
</gene>
<dbReference type="InterPro" id="IPR036034">
    <property type="entry name" value="PDZ_sf"/>
</dbReference>
<comment type="caution">
    <text evidence="3">The sequence shown here is derived from an EMBL/GenBank/DDBJ whole genome shotgun (WGS) entry which is preliminary data.</text>
</comment>
<evidence type="ECO:0000313" key="3">
    <source>
        <dbReference type="EMBL" id="NDK55680.1"/>
    </source>
</evidence>
<dbReference type="Pfam" id="PF13180">
    <property type="entry name" value="PDZ_2"/>
    <property type="match status" value="1"/>
</dbReference>
<dbReference type="Gene3D" id="2.60.40.3650">
    <property type="match status" value="1"/>
</dbReference>
<keyword evidence="1" id="KW-0732">Signal</keyword>
<dbReference type="Gene3D" id="2.30.42.10">
    <property type="match status" value="1"/>
</dbReference>
<keyword evidence="4" id="KW-1185">Reference proteome</keyword>
<dbReference type="Pfam" id="PF17899">
    <property type="entry name" value="Peptidase_M61_N"/>
    <property type="match status" value="1"/>
</dbReference>
<dbReference type="EMBL" id="JAAEAA010000007">
    <property type="protein sequence ID" value="NDK55680.1"/>
    <property type="molecule type" value="Genomic_DNA"/>
</dbReference>
<dbReference type="SUPFAM" id="SSF55486">
    <property type="entry name" value="Metalloproteases ('zincins'), catalytic domain"/>
    <property type="match status" value="1"/>
</dbReference>